<dbReference type="InterPro" id="IPR050193">
    <property type="entry name" value="Cytochrome_P450_71"/>
</dbReference>
<dbReference type="GO" id="GO:0020037">
    <property type="term" value="F:heme binding"/>
    <property type="evidence" value="ECO:0007669"/>
    <property type="project" value="InterPro"/>
</dbReference>
<sequence length="272" mass="31100">MSLSADIACRVAFGKSFRERGYDDLGADFEEDIHEAFAMLGSFAAADFFPYFGWIVDRITGLHGRLERNFKKLDAFLQKVLDDHLCSARLITEEEHEDIIDTLLKIGQYETASGTKKITHNHIKAILMEIFLTGSDTVAISMAWAMAELAKNPRVMKKAQEELRNSVGNKGKVSETDIEKLAYLKAVVKENWRLHPPVTLLAPREAITRFNISGYTIDRKTRIQVNVWAIGRDPNVWENPQEFYPERFLDSPFDFKGQNYEFLPFGSGRRIC</sequence>
<organism evidence="8 9">
    <name type="scientific">Rubroshorea leprosula</name>
    <dbReference type="NCBI Taxonomy" id="152421"/>
    <lineage>
        <taxon>Eukaryota</taxon>
        <taxon>Viridiplantae</taxon>
        <taxon>Streptophyta</taxon>
        <taxon>Embryophyta</taxon>
        <taxon>Tracheophyta</taxon>
        <taxon>Spermatophyta</taxon>
        <taxon>Magnoliopsida</taxon>
        <taxon>eudicotyledons</taxon>
        <taxon>Gunneridae</taxon>
        <taxon>Pentapetalae</taxon>
        <taxon>rosids</taxon>
        <taxon>malvids</taxon>
        <taxon>Malvales</taxon>
        <taxon>Dipterocarpaceae</taxon>
        <taxon>Rubroshorea</taxon>
    </lineage>
</organism>
<dbReference type="GO" id="GO:0016020">
    <property type="term" value="C:membrane"/>
    <property type="evidence" value="ECO:0007669"/>
    <property type="project" value="UniProtKB-SubCell"/>
</dbReference>
<dbReference type="Pfam" id="PF00067">
    <property type="entry name" value="p450"/>
    <property type="match status" value="1"/>
</dbReference>
<evidence type="ECO:0000256" key="2">
    <source>
        <dbReference type="ARBA" id="ARBA00010617"/>
    </source>
</evidence>
<dbReference type="InterPro" id="IPR002401">
    <property type="entry name" value="Cyt_P450_E_grp-I"/>
</dbReference>
<evidence type="ECO:0000256" key="3">
    <source>
        <dbReference type="ARBA" id="ARBA00022692"/>
    </source>
</evidence>
<dbReference type="PANTHER" id="PTHR47956:SF5">
    <property type="entry name" value="CYTOCHROME P450 71B25-RELATED"/>
    <property type="match status" value="1"/>
</dbReference>
<gene>
    <name evidence="8" type="ORF">SLEP1_g57648</name>
</gene>
<keyword evidence="3" id="KW-0812">Transmembrane</keyword>
<keyword evidence="4" id="KW-1133">Transmembrane helix</keyword>
<dbReference type="EMBL" id="BPVZ01000418">
    <property type="protein sequence ID" value="GKV50971.1"/>
    <property type="molecule type" value="Genomic_DNA"/>
</dbReference>
<accession>A0AAV5MM23</accession>
<dbReference type="AlphaFoldDB" id="A0AAV5MM23"/>
<dbReference type="PRINTS" id="PR00463">
    <property type="entry name" value="EP450I"/>
</dbReference>
<evidence type="ECO:0000256" key="6">
    <source>
        <dbReference type="ARBA" id="ARBA00023136"/>
    </source>
</evidence>
<keyword evidence="5" id="KW-0560">Oxidoreductase</keyword>
<comment type="cofactor">
    <cofactor evidence="7">
        <name>heme</name>
        <dbReference type="ChEBI" id="CHEBI:30413"/>
    </cofactor>
</comment>
<dbReference type="SUPFAM" id="SSF48264">
    <property type="entry name" value="Cytochrome P450"/>
    <property type="match status" value="1"/>
</dbReference>
<evidence type="ECO:0000313" key="9">
    <source>
        <dbReference type="Proteomes" id="UP001054252"/>
    </source>
</evidence>
<keyword evidence="7" id="KW-0349">Heme</keyword>
<dbReference type="GO" id="GO:0016705">
    <property type="term" value="F:oxidoreductase activity, acting on paired donors, with incorporation or reduction of molecular oxygen"/>
    <property type="evidence" value="ECO:0007669"/>
    <property type="project" value="InterPro"/>
</dbReference>
<name>A0AAV5MM23_9ROSI</name>
<comment type="subcellular location">
    <subcellularLocation>
        <location evidence="1">Membrane</location>
        <topology evidence="1">Single-pass membrane protein</topology>
    </subcellularLocation>
</comment>
<dbReference type="Proteomes" id="UP001054252">
    <property type="component" value="Unassembled WGS sequence"/>
</dbReference>
<evidence type="ECO:0000313" key="8">
    <source>
        <dbReference type="EMBL" id="GKV50971.1"/>
    </source>
</evidence>
<dbReference type="PANTHER" id="PTHR47956">
    <property type="entry name" value="CYTOCHROME P450 71B11-RELATED"/>
    <property type="match status" value="1"/>
</dbReference>
<dbReference type="PRINTS" id="PR00385">
    <property type="entry name" value="P450"/>
</dbReference>
<dbReference type="GO" id="GO:0004497">
    <property type="term" value="F:monooxygenase activity"/>
    <property type="evidence" value="ECO:0007669"/>
    <property type="project" value="InterPro"/>
</dbReference>
<evidence type="ECO:0000256" key="1">
    <source>
        <dbReference type="ARBA" id="ARBA00004167"/>
    </source>
</evidence>
<feature type="binding site" description="axial binding residue" evidence="7">
    <location>
        <position position="272"/>
    </location>
    <ligand>
        <name>heme</name>
        <dbReference type="ChEBI" id="CHEBI:30413"/>
    </ligand>
    <ligandPart>
        <name>Fe</name>
        <dbReference type="ChEBI" id="CHEBI:18248"/>
    </ligandPart>
</feature>
<comment type="caution">
    <text evidence="8">The sequence shown here is derived from an EMBL/GenBank/DDBJ whole genome shotgun (WGS) entry which is preliminary data.</text>
</comment>
<protein>
    <recommendedName>
        <fullName evidence="10">Cytochrome P450</fullName>
    </recommendedName>
</protein>
<keyword evidence="9" id="KW-1185">Reference proteome</keyword>
<keyword evidence="7" id="KW-0479">Metal-binding</keyword>
<keyword evidence="7" id="KW-0408">Iron</keyword>
<reference evidence="8 9" key="1">
    <citation type="journal article" date="2021" name="Commun. Biol.">
        <title>The genome of Shorea leprosula (Dipterocarpaceae) highlights the ecological relevance of drought in aseasonal tropical rainforests.</title>
        <authorList>
            <person name="Ng K.K.S."/>
            <person name="Kobayashi M.J."/>
            <person name="Fawcett J.A."/>
            <person name="Hatakeyama M."/>
            <person name="Paape T."/>
            <person name="Ng C.H."/>
            <person name="Ang C.C."/>
            <person name="Tnah L.H."/>
            <person name="Lee C.T."/>
            <person name="Nishiyama T."/>
            <person name="Sese J."/>
            <person name="O'Brien M.J."/>
            <person name="Copetti D."/>
            <person name="Mohd Noor M.I."/>
            <person name="Ong R.C."/>
            <person name="Putra M."/>
            <person name="Sireger I.Z."/>
            <person name="Indrioko S."/>
            <person name="Kosugi Y."/>
            <person name="Izuno A."/>
            <person name="Isagi Y."/>
            <person name="Lee S.L."/>
            <person name="Shimizu K.K."/>
        </authorList>
    </citation>
    <scope>NUCLEOTIDE SEQUENCE [LARGE SCALE GENOMIC DNA]</scope>
    <source>
        <strain evidence="8">214</strain>
    </source>
</reference>
<evidence type="ECO:0000256" key="4">
    <source>
        <dbReference type="ARBA" id="ARBA00022989"/>
    </source>
</evidence>
<evidence type="ECO:0008006" key="10">
    <source>
        <dbReference type="Google" id="ProtNLM"/>
    </source>
</evidence>
<evidence type="ECO:0000256" key="7">
    <source>
        <dbReference type="PIRSR" id="PIRSR602401-1"/>
    </source>
</evidence>
<dbReference type="Gene3D" id="1.10.630.10">
    <property type="entry name" value="Cytochrome P450"/>
    <property type="match status" value="1"/>
</dbReference>
<dbReference type="InterPro" id="IPR001128">
    <property type="entry name" value="Cyt_P450"/>
</dbReference>
<feature type="non-terminal residue" evidence="8">
    <location>
        <position position="272"/>
    </location>
</feature>
<keyword evidence="6" id="KW-0472">Membrane</keyword>
<proteinExistence type="inferred from homology"/>
<evidence type="ECO:0000256" key="5">
    <source>
        <dbReference type="ARBA" id="ARBA00023002"/>
    </source>
</evidence>
<dbReference type="GO" id="GO:0005506">
    <property type="term" value="F:iron ion binding"/>
    <property type="evidence" value="ECO:0007669"/>
    <property type="project" value="InterPro"/>
</dbReference>
<comment type="similarity">
    <text evidence="2">Belongs to the cytochrome P450 family.</text>
</comment>
<dbReference type="InterPro" id="IPR036396">
    <property type="entry name" value="Cyt_P450_sf"/>
</dbReference>